<evidence type="ECO:0000256" key="1">
    <source>
        <dbReference type="ARBA" id="ARBA00001947"/>
    </source>
</evidence>
<evidence type="ECO:0000256" key="9">
    <source>
        <dbReference type="ARBA" id="ARBA00022833"/>
    </source>
</evidence>
<proteinExistence type="inferred from homology"/>
<dbReference type="Proteomes" id="UP001049176">
    <property type="component" value="Chromosome 5"/>
</dbReference>
<evidence type="ECO:0000256" key="10">
    <source>
        <dbReference type="RuleBase" id="RU361240"/>
    </source>
</evidence>
<comment type="similarity">
    <text evidence="2">Belongs to the peptidase M28 family. M28B subfamily.</text>
</comment>
<dbReference type="GO" id="GO:0046872">
    <property type="term" value="F:metal ion binding"/>
    <property type="evidence" value="ECO:0007669"/>
    <property type="project" value="UniProtKB-KW"/>
</dbReference>
<evidence type="ECO:0000256" key="7">
    <source>
        <dbReference type="ARBA" id="ARBA00022729"/>
    </source>
</evidence>
<protein>
    <recommendedName>
        <fullName evidence="10">Peptide hydrolase</fullName>
        <ecNumber evidence="10">3.4.-.-</ecNumber>
    </recommendedName>
</protein>
<dbReference type="GO" id="GO:0004177">
    <property type="term" value="F:aminopeptidase activity"/>
    <property type="evidence" value="ECO:0007669"/>
    <property type="project" value="UniProtKB-KW"/>
</dbReference>
<dbReference type="GeneID" id="66077409"/>
<feature type="domain" description="Peptidase M28" evidence="12">
    <location>
        <begin position="248"/>
        <end position="462"/>
    </location>
</feature>
<evidence type="ECO:0000259" key="11">
    <source>
        <dbReference type="Pfam" id="PF02225"/>
    </source>
</evidence>
<dbReference type="InterPro" id="IPR041756">
    <property type="entry name" value="M28_SGAP-like"/>
</dbReference>
<dbReference type="CDD" id="cd02130">
    <property type="entry name" value="PA_ScAPY_like"/>
    <property type="match status" value="1"/>
</dbReference>
<evidence type="ECO:0000313" key="13">
    <source>
        <dbReference type="EMBL" id="KAG7091941.1"/>
    </source>
</evidence>
<feature type="signal peptide" evidence="10">
    <location>
        <begin position="1"/>
        <end position="21"/>
    </location>
</feature>
<dbReference type="RefSeq" id="XP_043008411.1">
    <property type="nucleotide sequence ID" value="XM_043153127.1"/>
</dbReference>
<dbReference type="OrthoDB" id="10013407at2759"/>
<evidence type="ECO:0000256" key="2">
    <source>
        <dbReference type="ARBA" id="ARBA00005634"/>
    </source>
</evidence>
<evidence type="ECO:0000313" key="14">
    <source>
        <dbReference type="Proteomes" id="UP001049176"/>
    </source>
</evidence>
<evidence type="ECO:0000256" key="5">
    <source>
        <dbReference type="ARBA" id="ARBA00022670"/>
    </source>
</evidence>
<dbReference type="InterPro" id="IPR046450">
    <property type="entry name" value="PA_dom_sf"/>
</dbReference>
<keyword evidence="6 10" id="KW-0479">Metal-binding</keyword>
<dbReference type="Gene3D" id="3.40.630.10">
    <property type="entry name" value="Zn peptidases"/>
    <property type="match status" value="1"/>
</dbReference>
<dbReference type="GO" id="GO:0008235">
    <property type="term" value="F:metalloexopeptidase activity"/>
    <property type="evidence" value="ECO:0007669"/>
    <property type="project" value="InterPro"/>
</dbReference>
<keyword evidence="9 10" id="KW-0862">Zinc</keyword>
<comment type="caution">
    <text evidence="13">The sequence shown here is derived from an EMBL/GenBank/DDBJ whole genome shotgun (WGS) entry which is preliminary data.</text>
</comment>
<gene>
    <name evidence="13" type="ORF">E1B28_008333</name>
</gene>
<dbReference type="PANTHER" id="PTHR12147:SF26">
    <property type="entry name" value="PEPTIDASE M28 DOMAIN-CONTAINING PROTEIN"/>
    <property type="match status" value="1"/>
</dbReference>
<dbReference type="Gene3D" id="3.50.30.30">
    <property type="match status" value="1"/>
</dbReference>
<keyword evidence="4" id="KW-0031">Aminopeptidase</keyword>
<dbReference type="EMBL" id="CM032185">
    <property type="protein sequence ID" value="KAG7091941.1"/>
    <property type="molecule type" value="Genomic_DNA"/>
</dbReference>
<sequence>MITSSFAVFAILAVSAANALAVNESNLGRRHLVDSKKLRSQIKLEALLEHAKVLQGFAFATPERNRLIGSVAHNQTVQYIHDTLTHLGDHYDVTLQPFSVIAHTGGNYSLTIDGAPTNASLFEYSPNGSITELLVPVANLGCEAGDYSDAVVGKVALISRGDCMFGEKSKMARAAGATGAIIHNNVEGEISSGTLGPPSSPAATDYVPTVGVSLAAGTAWRQAIEGGATITANIVVEGSVFEERSTNNVVAETKGGNHSDVVFFGAHSDSVSAGPGINDNGSGSIALLEIAKRLIRFDVNNAVRFAWWSAEEQGLLGSEHWVTTASQEELEKIRLYLNFDMIASPNYALNAYDGDGSTFGIAGPPGSAETEKLFHEYFASVGLNSTAAEFSGRSDYGPFLDVGIACGGLDTGAEKLKTEEEVQLFGGEAGVAYDVNYHGAGDTIDNLAQDAFEYNAKAIAHAVAVYGASFKILPPKGPVQTVARRNIDAGRKVWKGDWLIA</sequence>
<evidence type="ECO:0000256" key="3">
    <source>
        <dbReference type="ARBA" id="ARBA00005957"/>
    </source>
</evidence>
<dbReference type="InterPro" id="IPR045175">
    <property type="entry name" value="M28_fam"/>
</dbReference>
<feature type="domain" description="PA" evidence="11">
    <location>
        <begin position="134"/>
        <end position="220"/>
    </location>
</feature>
<keyword evidence="7 10" id="KW-0732">Signal</keyword>
<dbReference type="FunFam" id="3.40.630.10:FF:000054">
    <property type="entry name" value="Peptide hydrolase"/>
    <property type="match status" value="1"/>
</dbReference>
<reference evidence="13" key="1">
    <citation type="journal article" date="2021" name="Genome Biol. Evol.">
        <title>The assembled and annotated genome of the fairy-ring fungus Marasmius oreades.</title>
        <authorList>
            <person name="Hiltunen M."/>
            <person name="Ament-Velasquez S.L."/>
            <person name="Johannesson H."/>
        </authorList>
    </citation>
    <scope>NUCLEOTIDE SEQUENCE</scope>
    <source>
        <strain evidence="13">03SP1</strain>
    </source>
</reference>
<dbReference type="AlphaFoldDB" id="A0A9P7RZD1"/>
<name>A0A9P7RZD1_9AGAR</name>
<keyword evidence="5 10" id="KW-0645">Protease</keyword>
<dbReference type="Pfam" id="PF04389">
    <property type="entry name" value="Peptidase_M28"/>
    <property type="match status" value="1"/>
</dbReference>
<evidence type="ECO:0000259" key="12">
    <source>
        <dbReference type="Pfam" id="PF04389"/>
    </source>
</evidence>
<keyword evidence="8 10" id="KW-0378">Hydrolase</keyword>
<evidence type="ECO:0000256" key="8">
    <source>
        <dbReference type="ARBA" id="ARBA00022801"/>
    </source>
</evidence>
<dbReference type="InterPro" id="IPR003137">
    <property type="entry name" value="PA_domain"/>
</dbReference>
<organism evidence="13 14">
    <name type="scientific">Marasmius oreades</name>
    <name type="common">fairy-ring Marasmius</name>
    <dbReference type="NCBI Taxonomy" id="181124"/>
    <lineage>
        <taxon>Eukaryota</taxon>
        <taxon>Fungi</taxon>
        <taxon>Dikarya</taxon>
        <taxon>Basidiomycota</taxon>
        <taxon>Agaricomycotina</taxon>
        <taxon>Agaricomycetes</taxon>
        <taxon>Agaricomycetidae</taxon>
        <taxon>Agaricales</taxon>
        <taxon>Marasmiineae</taxon>
        <taxon>Marasmiaceae</taxon>
        <taxon>Marasmius</taxon>
    </lineage>
</organism>
<dbReference type="CDD" id="cd03876">
    <property type="entry name" value="M28_SGAP_like"/>
    <property type="match status" value="1"/>
</dbReference>
<dbReference type="KEGG" id="more:E1B28_008333"/>
<comment type="cofactor">
    <cofactor evidence="1">
        <name>Zn(2+)</name>
        <dbReference type="ChEBI" id="CHEBI:29105"/>
    </cofactor>
</comment>
<dbReference type="SUPFAM" id="SSF52025">
    <property type="entry name" value="PA domain"/>
    <property type="match status" value="1"/>
</dbReference>
<dbReference type="InterPro" id="IPR007484">
    <property type="entry name" value="Peptidase_M28"/>
</dbReference>
<keyword evidence="14" id="KW-1185">Reference proteome</keyword>
<dbReference type="Pfam" id="PF02225">
    <property type="entry name" value="PA"/>
    <property type="match status" value="1"/>
</dbReference>
<evidence type="ECO:0000256" key="4">
    <source>
        <dbReference type="ARBA" id="ARBA00022438"/>
    </source>
</evidence>
<accession>A0A9P7RZD1</accession>
<dbReference type="EC" id="3.4.-.-" evidence="10"/>
<comment type="similarity">
    <text evidence="3">Belongs to the peptidase M28 family. M28A subfamily.</text>
</comment>
<evidence type="ECO:0000256" key="6">
    <source>
        <dbReference type="ARBA" id="ARBA00022723"/>
    </source>
</evidence>
<dbReference type="SUPFAM" id="SSF53187">
    <property type="entry name" value="Zn-dependent exopeptidases"/>
    <property type="match status" value="1"/>
</dbReference>
<feature type="chain" id="PRO_5040533836" description="Peptide hydrolase" evidence="10">
    <location>
        <begin position="22"/>
        <end position="501"/>
    </location>
</feature>
<dbReference type="GO" id="GO:0006508">
    <property type="term" value="P:proteolysis"/>
    <property type="evidence" value="ECO:0007669"/>
    <property type="project" value="UniProtKB-KW"/>
</dbReference>
<dbReference type="PANTHER" id="PTHR12147">
    <property type="entry name" value="METALLOPEPTIDASE M28 FAMILY MEMBER"/>
    <property type="match status" value="1"/>
</dbReference>